<evidence type="ECO:0000256" key="1">
    <source>
        <dbReference type="SAM" id="MobiDB-lite"/>
    </source>
</evidence>
<evidence type="ECO:0000313" key="2">
    <source>
        <dbReference type="EMBL" id="KAJ8445636.1"/>
    </source>
</evidence>
<gene>
    <name evidence="2" type="ORF">Cgig2_018577</name>
</gene>
<feature type="region of interest" description="Disordered" evidence="1">
    <location>
        <begin position="52"/>
        <end position="141"/>
    </location>
</feature>
<feature type="compositionally biased region" description="Polar residues" evidence="1">
    <location>
        <begin position="72"/>
        <end position="87"/>
    </location>
</feature>
<feature type="compositionally biased region" description="Basic residues" evidence="1">
    <location>
        <begin position="116"/>
        <end position="127"/>
    </location>
</feature>
<evidence type="ECO:0000313" key="3">
    <source>
        <dbReference type="Proteomes" id="UP001153076"/>
    </source>
</evidence>
<dbReference type="OrthoDB" id="1737794at2759"/>
<reference evidence="2" key="1">
    <citation type="submission" date="2022-04" db="EMBL/GenBank/DDBJ databases">
        <title>Carnegiea gigantea Genome sequencing and assembly v2.</title>
        <authorList>
            <person name="Copetti D."/>
            <person name="Sanderson M.J."/>
            <person name="Burquez A."/>
            <person name="Wojciechowski M.F."/>
        </authorList>
    </citation>
    <scope>NUCLEOTIDE SEQUENCE</scope>
    <source>
        <strain evidence="2">SGP5-SGP5p</strain>
        <tissue evidence="2">Aerial part</tissue>
    </source>
</reference>
<proteinExistence type="predicted"/>
<feature type="compositionally biased region" description="Basic and acidic residues" evidence="1">
    <location>
        <begin position="106"/>
        <end position="115"/>
    </location>
</feature>
<evidence type="ECO:0008006" key="4">
    <source>
        <dbReference type="Google" id="ProtNLM"/>
    </source>
</evidence>
<comment type="caution">
    <text evidence="2">The sequence shown here is derived from an EMBL/GenBank/DDBJ whole genome shotgun (WGS) entry which is preliminary data.</text>
</comment>
<dbReference type="AlphaFoldDB" id="A0A9Q1QL61"/>
<dbReference type="Proteomes" id="UP001153076">
    <property type="component" value="Unassembled WGS sequence"/>
</dbReference>
<organism evidence="2 3">
    <name type="scientific">Carnegiea gigantea</name>
    <dbReference type="NCBI Taxonomy" id="171969"/>
    <lineage>
        <taxon>Eukaryota</taxon>
        <taxon>Viridiplantae</taxon>
        <taxon>Streptophyta</taxon>
        <taxon>Embryophyta</taxon>
        <taxon>Tracheophyta</taxon>
        <taxon>Spermatophyta</taxon>
        <taxon>Magnoliopsida</taxon>
        <taxon>eudicotyledons</taxon>
        <taxon>Gunneridae</taxon>
        <taxon>Pentapetalae</taxon>
        <taxon>Caryophyllales</taxon>
        <taxon>Cactineae</taxon>
        <taxon>Cactaceae</taxon>
        <taxon>Cactoideae</taxon>
        <taxon>Echinocereeae</taxon>
        <taxon>Carnegiea</taxon>
    </lineage>
</organism>
<feature type="region of interest" description="Disordered" evidence="1">
    <location>
        <begin position="1"/>
        <end position="35"/>
    </location>
</feature>
<sequence>MVREIGPTIHQHFTNHSKQKVTHESNDGPLGSKTSKKTIVEDYYCSRKIDASPRRTVEAEPSQESPEKELGSNLNCEDQQTQHNGSAFSDARTRTANVNHNGYSEEGERKRDGRSTHSRGRHHKQVWKRKEQQVGSKIRDGYTRQTHELTLSKKEIKGEVNVEFEDWLRRSLVCTSEEPRDLATLSSTIINGYGQCIRICALSSYKYILTYPSETLMEEALNNHEELDYWFHDIQRWTRYDSCEERKVWLEVFGVPPRGWCWENFERISALWGRLISLEKSITHTDTFKSMKTLVIMDHFSWIEEEILLTIDDEGHRVMVREIGPTIHQYFASQSKQKVAYESNDGPPDSKTSKKTLRRITVAPGKLMPLADEQWRLKQTKSHRERN</sequence>
<dbReference type="EMBL" id="JAKOGI010000075">
    <property type="protein sequence ID" value="KAJ8445636.1"/>
    <property type="molecule type" value="Genomic_DNA"/>
</dbReference>
<accession>A0A9Q1QL61</accession>
<keyword evidence="3" id="KW-1185">Reference proteome</keyword>
<feature type="compositionally biased region" description="Basic and acidic residues" evidence="1">
    <location>
        <begin position="128"/>
        <end position="141"/>
    </location>
</feature>
<protein>
    <recommendedName>
        <fullName evidence="4">DUF4283 domain-containing protein</fullName>
    </recommendedName>
</protein>
<name>A0A9Q1QL61_9CARY</name>